<feature type="compositionally biased region" description="Basic and acidic residues" evidence="1">
    <location>
        <begin position="13"/>
        <end position="23"/>
    </location>
</feature>
<dbReference type="AlphaFoldDB" id="A0A2X0M061"/>
<accession>A0A2X0M061</accession>
<organism evidence="2 3">
    <name type="scientific">Microbotryum silenes-dioicae</name>
    <dbReference type="NCBI Taxonomy" id="796604"/>
    <lineage>
        <taxon>Eukaryota</taxon>
        <taxon>Fungi</taxon>
        <taxon>Dikarya</taxon>
        <taxon>Basidiomycota</taxon>
        <taxon>Pucciniomycotina</taxon>
        <taxon>Microbotryomycetes</taxon>
        <taxon>Microbotryales</taxon>
        <taxon>Microbotryaceae</taxon>
        <taxon>Microbotryum</taxon>
    </lineage>
</organism>
<feature type="region of interest" description="Disordered" evidence="1">
    <location>
        <begin position="1"/>
        <end position="23"/>
    </location>
</feature>
<reference evidence="2 3" key="1">
    <citation type="submission" date="2016-11" db="EMBL/GenBank/DDBJ databases">
        <authorList>
            <person name="Jaros S."/>
            <person name="Januszkiewicz K."/>
            <person name="Wedrychowicz H."/>
        </authorList>
    </citation>
    <scope>NUCLEOTIDE SEQUENCE [LARGE SCALE GENOMIC DNA]</scope>
</reference>
<proteinExistence type="predicted"/>
<dbReference type="Proteomes" id="UP000249464">
    <property type="component" value="Unassembled WGS sequence"/>
</dbReference>
<dbReference type="EMBL" id="FQNC01000019">
    <property type="protein sequence ID" value="SGY23517.1"/>
    <property type="molecule type" value="Genomic_DNA"/>
</dbReference>
<name>A0A2X0M061_9BASI</name>
<keyword evidence="3" id="KW-1185">Reference proteome</keyword>
<protein>
    <submittedName>
        <fullName evidence="2">BQ5605_C019g08946 protein</fullName>
    </submittedName>
</protein>
<sequence>MSSFGHDGLTFRGEPKQFHPDRRGPARFDLMLVTKEGNASSPPAIVQASLGEYAQQTRFTGIDIPDDGDPDLVQILCALGDFADQDSQGLVAPPLGGGFVIDCAWGGGQFRWIWPCIEVCFVKGVVDDRGVGANLVREGLDRFDNLLDLERRGWRWLRVGG</sequence>
<evidence type="ECO:0000256" key="1">
    <source>
        <dbReference type="SAM" id="MobiDB-lite"/>
    </source>
</evidence>
<evidence type="ECO:0000313" key="3">
    <source>
        <dbReference type="Proteomes" id="UP000249464"/>
    </source>
</evidence>
<evidence type="ECO:0000313" key="2">
    <source>
        <dbReference type="EMBL" id="SGY23517.1"/>
    </source>
</evidence>
<gene>
    <name evidence="2" type="primary">BQ5605_C019g08946</name>
    <name evidence="2" type="ORF">BQ5605_C019G08946</name>
</gene>